<evidence type="ECO:0000313" key="3">
    <source>
        <dbReference type="Proteomes" id="UP001431783"/>
    </source>
</evidence>
<protein>
    <recommendedName>
        <fullName evidence="1">PiggyBac transposable element-derived protein domain-containing protein</fullName>
    </recommendedName>
</protein>
<proteinExistence type="predicted"/>
<evidence type="ECO:0000259" key="1">
    <source>
        <dbReference type="Pfam" id="PF13843"/>
    </source>
</evidence>
<keyword evidence="3" id="KW-1185">Reference proteome</keyword>
<organism evidence="2 3">
    <name type="scientific">Henosepilachna vigintioctopunctata</name>
    <dbReference type="NCBI Taxonomy" id="420089"/>
    <lineage>
        <taxon>Eukaryota</taxon>
        <taxon>Metazoa</taxon>
        <taxon>Ecdysozoa</taxon>
        <taxon>Arthropoda</taxon>
        <taxon>Hexapoda</taxon>
        <taxon>Insecta</taxon>
        <taxon>Pterygota</taxon>
        <taxon>Neoptera</taxon>
        <taxon>Endopterygota</taxon>
        <taxon>Coleoptera</taxon>
        <taxon>Polyphaga</taxon>
        <taxon>Cucujiformia</taxon>
        <taxon>Coccinelloidea</taxon>
        <taxon>Coccinellidae</taxon>
        <taxon>Epilachninae</taxon>
        <taxon>Epilachnini</taxon>
        <taxon>Henosepilachna</taxon>
    </lineage>
</organism>
<feature type="domain" description="PiggyBac transposable element-derived protein" evidence="1">
    <location>
        <begin position="1"/>
        <end position="86"/>
    </location>
</feature>
<comment type="caution">
    <text evidence="2">The sequence shown here is derived from an EMBL/GenBank/DDBJ whole genome shotgun (WGS) entry which is preliminary data.</text>
</comment>
<dbReference type="Proteomes" id="UP001431783">
    <property type="component" value="Unassembled WGS sequence"/>
</dbReference>
<accession>A0AAW1U2Y1</accession>
<sequence length="110" mass="12816">MPKKPGKYRLIIRALCDANNYYFYNGYIYFGKDSDGKGLTAQEKKFLVPTQCVLRLTKPNQGTNRNMMAVNWFSSIELVDELSSRKSRLNLRQRRIVSSMHHSDHVDKNT</sequence>
<evidence type="ECO:0000313" key="2">
    <source>
        <dbReference type="EMBL" id="KAK9876908.1"/>
    </source>
</evidence>
<dbReference type="InterPro" id="IPR029526">
    <property type="entry name" value="PGBD"/>
</dbReference>
<dbReference type="Pfam" id="PF13843">
    <property type="entry name" value="DDE_Tnp_1_7"/>
    <property type="match status" value="1"/>
</dbReference>
<dbReference type="EMBL" id="JARQZJ010000039">
    <property type="protein sequence ID" value="KAK9876908.1"/>
    <property type="molecule type" value="Genomic_DNA"/>
</dbReference>
<reference evidence="2 3" key="1">
    <citation type="submission" date="2023-03" db="EMBL/GenBank/DDBJ databases">
        <title>Genome insight into feeding habits of ladybird beetles.</title>
        <authorList>
            <person name="Li H.-S."/>
            <person name="Huang Y.-H."/>
            <person name="Pang H."/>
        </authorList>
    </citation>
    <scope>NUCLEOTIDE SEQUENCE [LARGE SCALE GENOMIC DNA]</scope>
    <source>
        <strain evidence="2">SYSU_2023b</strain>
        <tissue evidence="2">Whole body</tissue>
    </source>
</reference>
<dbReference type="AlphaFoldDB" id="A0AAW1U2Y1"/>
<name>A0AAW1U2Y1_9CUCU</name>
<gene>
    <name evidence="2" type="ORF">WA026_015944</name>
</gene>